<dbReference type="AlphaFoldDB" id="A0A8J4WEH0"/>
<dbReference type="PANTHER" id="PTHR37984">
    <property type="entry name" value="PROTEIN CBG26694"/>
    <property type="match status" value="1"/>
</dbReference>
<dbReference type="Proteomes" id="UP000748531">
    <property type="component" value="Unassembled WGS sequence"/>
</dbReference>
<dbReference type="PANTHER" id="PTHR37984:SF5">
    <property type="entry name" value="PROTEIN NYNRIN-LIKE"/>
    <property type="match status" value="1"/>
</dbReference>
<name>A0A8J4WEH0_9TREM</name>
<keyword evidence="1" id="KW-0479">Metal-binding</keyword>
<dbReference type="Gene3D" id="2.170.150.20">
    <property type="entry name" value="Peptide methionine sulfoxide reductase"/>
    <property type="match status" value="1"/>
</dbReference>
<dbReference type="InterPro" id="IPR001878">
    <property type="entry name" value="Znf_CCHC"/>
</dbReference>
<evidence type="ECO:0000259" key="2">
    <source>
        <dbReference type="PROSITE" id="PS50158"/>
    </source>
</evidence>
<keyword evidence="1" id="KW-0862">Zinc</keyword>
<proteinExistence type="predicted"/>
<protein>
    <recommendedName>
        <fullName evidence="2">CCHC-type domain-containing protein</fullName>
    </recommendedName>
</protein>
<dbReference type="EMBL" id="LUCH01007030">
    <property type="protein sequence ID" value="KAF5396951.1"/>
    <property type="molecule type" value="Genomic_DNA"/>
</dbReference>
<dbReference type="OrthoDB" id="10064127at2759"/>
<keyword evidence="4" id="KW-1185">Reference proteome</keyword>
<accession>A0A8J4WEH0</accession>
<dbReference type="PROSITE" id="PS50158">
    <property type="entry name" value="ZF_CCHC"/>
    <property type="match status" value="1"/>
</dbReference>
<comment type="caution">
    <text evidence="3">The sequence shown here is derived from an EMBL/GenBank/DDBJ whole genome shotgun (WGS) entry which is preliminary data.</text>
</comment>
<keyword evidence="1" id="KW-0863">Zinc-finger</keyword>
<dbReference type="InterPro" id="IPR050951">
    <property type="entry name" value="Retrovirus_Pol_polyprotein"/>
</dbReference>
<sequence length="384" mass="44307">MNSKTCIIDLDSVAKSSIQDVPKLPPSVPLGPLKRTCLFEEVEEYLADFETWCEKDNVVSDTKKKELLIRTIGNIAQKTLRTQLYNRSLMFLSYSRLKSLIWEKLTPEIDPTTQTRMLFHLLFRKNGQTIGGFIEELKQKARNCRFGIDLNDQLRDRLIAGINEKSLQRQLLTLSNPLFETVCKLCLSFEEHQLRDVMASKNLSSPGDEEHWRTAREPCTCCGDLHTASTCVFRFARCFDCGQLGHIQTVCQNPLSVPVDKLIGVRLRLFTCHNCNFKITSYRYLILAGSFEKYFHKKGTEYRLLLFSKIHTSTFEAGHDLDVFAQWFPDYTACTFRCVKCDINVGWSFRSQKRLLRPARFWALHFSPSEIDEEQSPPSISNSD</sequence>
<dbReference type="GO" id="GO:0003676">
    <property type="term" value="F:nucleic acid binding"/>
    <property type="evidence" value="ECO:0007669"/>
    <property type="project" value="InterPro"/>
</dbReference>
<evidence type="ECO:0000313" key="4">
    <source>
        <dbReference type="Proteomes" id="UP000748531"/>
    </source>
</evidence>
<dbReference type="GO" id="GO:0008270">
    <property type="term" value="F:zinc ion binding"/>
    <property type="evidence" value="ECO:0007669"/>
    <property type="project" value="UniProtKB-KW"/>
</dbReference>
<reference evidence="3" key="1">
    <citation type="submission" date="2019-05" db="EMBL/GenBank/DDBJ databases">
        <title>Annotation for the trematode Paragonimus heterotremus.</title>
        <authorList>
            <person name="Choi Y.-J."/>
        </authorList>
    </citation>
    <scope>NUCLEOTIDE SEQUENCE</scope>
    <source>
        <strain evidence="3">LC</strain>
    </source>
</reference>
<organism evidence="3 4">
    <name type="scientific">Paragonimus heterotremus</name>
    <dbReference type="NCBI Taxonomy" id="100268"/>
    <lineage>
        <taxon>Eukaryota</taxon>
        <taxon>Metazoa</taxon>
        <taxon>Spiralia</taxon>
        <taxon>Lophotrochozoa</taxon>
        <taxon>Platyhelminthes</taxon>
        <taxon>Trematoda</taxon>
        <taxon>Digenea</taxon>
        <taxon>Plagiorchiida</taxon>
        <taxon>Troglotremata</taxon>
        <taxon>Troglotrematidae</taxon>
        <taxon>Paragonimus</taxon>
    </lineage>
</organism>
<evidence type="ECO:0000313" key="3">
    <source>
        <dbReference type="EMBL" id="KAF5396951.1"/>
    </source>
</evidence>
<evidence type="ECO:0000256" key="1">
    <source>
        <dbReference type="PROSITE-ProRule" id="PRU00047"/>
    </source>
</evidence>
<gene>
    <name evidence="3" type="ORF">PHET_10020</name>
</gene>
<feature type="domain" description="CCHC-type" evidence="2">
    <location>
        <begin position="237"/>
        <end position="253"/>
    </location>
</feature>